<dbReference type="InterPro" id="IPR045584">
    <property type="entry name" value="Pilin-like"/>
</dbReference>
<keyword evidence="1" id="KW-1133">Transmembrane helix</keyword>
<dbReference type="NCBIfam" id="TIGR02532">
    <property type="entry name" value="IV_pilin_GFxxxE"/>
    <property type="match status" value="1"/>
</dbReference>
<dbReference type="PROSITE" id="PS00409">
    <property type="entry name" value="PROKAR_NTER_METHYL"/>
    <property type="match status" value="1"/>
</dbReference>
<dbReference type="Gene3D" id="3.30.700.10">
    <property type="entry name" value="Glycoprotein, Type 4 Pilin"/>
    <property type="match status" value="1"/>
</dbReference>
<dbReference type="InterPro" id="IPR012902">
    <property type="entry name" value="N_methyl_site"/>
</dbReference>
<dbReference type="SUPFAM" id="SSF54523">
    <property type="entry name" value="Pili subunits"/>
    <property type="match status" value="1"/>
</dbReference>
<dbReference type="GO" id="GO:0043683">
    <property type="term" value="P:type IV pilus assembly"/>
    <property type="evidence" value="ECO:0007669"/>
    <property type="project" value="InterPro"/>
</dbReference>
<keyword evidence="1" id="KW-0472">Membrane</keyword>
<feature type="transmembrane region" description="Helical" evidence="1">
    <location>
        <begin position="25"/>
        <end position="48"/>
    </location>
</feature>
<dbReference type="PANTHER" id="PTHR30093">
    <property type="entry name" value="GENERAL SECRETION PATHWAY PROTEIN G"/>
    <property type="match status" value="1"/>
</dbReference>
<name>A0A0D0N3R6_VARPD</name>
<dbReference type="Proteomes" id="UP000032067">
    <property type="component" value="Unassembled WGS sequence"/>
</dbReference>
<dbReference type="Pfam" id="PF16732">
    <property type="entry name" value="ComP_DUS"/>
    <property type="match status" value="1"/>
</dbReference>
<protein>
    <submittedName>
        <fullName evidence="2">Pilus assembly protein PilE</fullName>
    </submittedName>
</protein>
<organism evidence="2 3">
    <name type="scientific">Variovorax paradoxus</name>
    <dbReference type="NCBI Taxonomy" id="34073"/>
    <lineage>
        <taxon>Bacteria</taxon>
        <taxon>Pseudomonadati</taxon>
        <taxon>Pseudomonadota</taxon>
        <taxon>Betaproteobacteria</taxon>
        <taxon>Burkholderiales</taxon>
        <taxon>Comamonadaceae</taxon>
        <taxon>Variovorax</taxon>
    </lineage>
</organism>
<dbReference type="EMBL" id="JXQQ01000008">
    <property type="protein sequence ID" value="KIQ35990.1"/>
    <property type="molecule type" value="Genomic_DNA"/>
</dbReference>
<evidence type="ECO:0000313" key="2">
    <source>
        <dbReference type="EMBL" id="KIQ35990.1"/>
    </source>
</evidence>
<keyword evidence="1" id="KW-0812">Transmembrane</keyword>
<accession>A0A0D0N3R6</accession>
<dbReference type="InterPro" id="IPR031982">
    <property type="entry name" value="PilE-like"/>
</dbReference>
<comment type="caution">
    <text evidence="2">The sequence shown here is derived from an EMBL/GenBank/DDBJ whole genome shotgun (WGS) entry which is preliminary data.</text>
</comment>
<sequence length="157" mass="16661">MAQAAPELMWQAFKEKPVRNAEKGFTLIELMITVAIVGILAAVAYPSYTEYVFRSRRVEGQNLLNDAAARQERYRAQNGSYATDVDKLKLPSGAASQNGYYTLTIIAGDAGNGGYGLLASRAGAQGADSKCGNFTLDAKGIKGMAAGTPGTVATCWR</sequence>
<dbReference type="Pfam" id="PF07963">
    <property type="entry name" value="N_methyl"/>
    <property type="match status" value="1"/>
</dbReference>
<dbReference type="AlphaFoldDB" id="A0A0D0N3R6"/>
<gene>
    <name evidence="2" type="ORF">RT97_03285</name>
</gene>
<evidence type="ECO:0000256" key="1">
    <source>
        <dbReference type="SAM" id="Phobius"/>
    </source>
</evidence>
<proteinExistence type="predicted"/>
<dbReference type="FunFam" id="3.30.700.10:FF:000002">
    <property type="entry name" value="Type 4 fimbrial biogenesis protein PilE"/>
    <property type="match status" value="1"/>
</dbReference>
<evidence type="ECO:0000313" key="3">
    <source>
        <dbReference type="Proteomes" id="UP000032067"/>
    </source>
</evidence>
<reference evidence="2 3" key="1">
    <citation type="submission" date="2014-12" db="EMBL/GenBank/DDBJ databases">
        <title>16Stimator: statistical estimation of ribosomal gene copy numbers from draft genome assemblies.</title>
        <authorList>
            <person name="Perisin M.A."/>
            <person name="Vetter M."/>
            <person name="Gilbert J.A."/>
            <person name="Bergelson J."/>
        </authorList>
    </citation>
    <scope>NUCLEOTIDE SEQUENCE [LARGE SCALE GENOMIC DNA]</scope>
    <source>
        <strain evidence="2 3">MEDvA23</strain>
    </source>
</reference>
<dbReference type="PANTHER" id="PTHR30093:SF47">
    <property type="entry name" value="TYPE IV PILUS NON-CORE MINOR PILIN PILE"/>
    <property type="match status" value="1"/>
</dbReference>